<dbReference type="PRINTS" id="PR01693">
    <property type="entry name" value="CYANASE"/>
</dbReference>
<evidence type="ECO:0000256" key="4">
    <source>
        <dbReference type="SAM" id="MobiDB-lite"/>
    </source>
</evidence>
<name>A0A9W8N008_9AGAR</name>
<keyword evidence="7" id="KW-1185">Reference proteome</keyword>
<dbReference type="PANTHER" id="PTHR34186">
    <property type="entry name" value="CYANATE HYDRATASE"/>
    <property type="match status" value="1"/>
</dbReference>
<reference evidence="6" key="1">
    <citation type="submission" date="2022-07" db="EMBL/GenBank/DDBJ databases">
        <title>Genome Sequence of Agrocybe chaxingu.</title>
        <authorList>
            <person name="Buettner E."/>
        </authorList>
    </citation>
    <scope>NUCLEOTIDE SEQUENCE</scope>
    <source>
        <strain evidence="6">MP-N11</strain>
    </source>
</reference>
<evidence type="ECO:0000313" key="6">
    <source>
        <dbReference type="EMBL" id="KAJ3515920.1"/>
    </source>
</evidence>
<feature type="compositionally biased region" description="Polar residues" evidence="4">
    <location>
        <begin position="389"/>
        <end position="399"/>
    </location>
</feature>
<dbReference type="EMBL" id="JANKHO010000075">
    <property type="protein sequence ID" value="KAJ3515920.1"/>
    <property type="molecule type" value="Genomic_DNA"/>
</dbReference>
<comment type="catalytic activity">
    <reaction evidence="3">
        <text>cyanate + hydrogencarbonate + 3 H(+) = NH4(+) + 2 CO2</text>
        <dbReference type="Rhea" id="RHEA:11120"/>
        <dbReference type="ChEBI" id="CHEBI:15378"/>
        <dbReference type="ChEBI" id="CHEBI:16526"/>
        <dbReference type="ChEBI" id="CHEBI:17544"/>
        <dbReference type="ChEBI" id="CHEBI:28938"/>
        <dbReference type="ChEBI" id="CHEBI:29195"/>
        <dbReference type="EC" id="4.2.1.104"/>
    </reaction>
</comment>
<dbReference type="NCBIfam" id="NF002773">
    <property type="entry name" value="PRK02866.1"/>
    <property type="match status" value="1"/>
</dbReference>
<dbReference type="PANTHER" id="PTHR34186:SF2">
    <property type="entry name" value="CYANATE HYDRATASE"/>
    <property type="match status" value="1"/>
</dbReference>
<dbReference type="SUPFAM" id="SSF55234">
    <property type="entry name" value="Cyanase C-terminal domain"/>
    <property type="match status" value="1"/>
</dbReference>
<feature type="region of interest" description="Disordered" evidence="4">
    <location>
        <begin position="370"/>
        <end position="399"/>
    </location>
</feature>
<dbReference type="SUPFAM" id="SSF47413">
    <property type="entry name" value="lambda repressor-like DNA-binding domains"/>
    <property type="match status" value="1"/>
</dbReference>
<keyword evidence="2 3" id="KW-0456">Lyase</keyword>
<dbReference type="Gene3D" id="1.10.260.40">
    <property type="entry name" value="lambda repressor-like DNA-binding domains"/>
    <property type="match status" value="1"/>
</dbReference>
<dbReference type="GO" id="GO:0003677">
    <property type="term" value="F:DNA binding"/>
    <property type="evidence" value="ECO:0007669"/>
    <property type="project" value="InterPro"/>
</dbReference>
<dbReference type="HAMAP" id="MF_00535">
    <property type="entry name" value="Cyanate_hydrat"/>
    <property type="match status" value="1"/>
</dbReference>
<evidence type="ECO:0000256" key="3">
    <source>
        <dbReference type="HAMAP-Rule" id="MF_03139"/>
    </source>
</evidence>
<dbReference type="SMART" id="SM01116">
    <property type="entry name" value="Cyanate_lyase"/>
    <property type="match status" value="1"/>
</dbReference>
<feature type="active site" evidence="3">
    <location>
        <position position="108"/>
    </location>
</feature>
<feature type="active site" evidence="3">
    <location>
        <position position="105"/>
    </location>
</feature>
<dbReference type="Pfam" id="PF02560">
    <property type="entry name" value="Cyanate_lyase"/>
    <property type="match status" value="1"/>
</dbReference>
<dbReference type="Gene3D" id="3.30.1160.10">
    <property type="entry name" value="Cyanate lyase, C-terminal domain"/>
    <property type="match status" value="1"/>
</dbReference>
<dbReference type="InterPro" id="IPR036581">
    <property type="entry name" value="Cyanate_lyase_C_sf"/>
</dbReference>
<sequence length="399" mass="43700">MSQPQIVIPANNAPYANLPPISTVLFEAKAKKGLTFDQIAKEIGKDEVWVAAAFYGQAKFTEDELKKISEILGIASADALGELGNHWWPNRGLGPIPPQDPVIYRLYEGVLVYGHAIKAIIHEKFGDGIMSMIDCKINVEKKPDPKGERILLSFDGKFLPYAKCALEGPPCYVCPKYLAEKLFNQGRFSFVIELMSFAFKPDNAEHPTMWQDPYSTSLLDDGEISIDNLLPESNFPPAFPPPEGTPFIDPDLLQPHIFGEPLHASTNFSWDLPEHKFRNHYQEACKASLETTDTPTIVGQEMRANYELKEGAVESSGGTTVLLPSIPERQNVPQGNHGAPSKIVKRSSFGVFAPLITKRKKIGVVGAAGSNSSMIATSSSSHDSRNKSARTAVTSTDAT</sequence>
<comment type="caution">
    <text evidence="6">The sequence shown here is derived from an EMBL/GenBank/DDBJ whole genome shotgun (WGS) entry which is preliminary data.</text>
</comment>
<feature type="compositionally biased region" description="Low complexity" evidence="4">
    <location>
        <begin position="370"/>
        <end position="381"/>
    </location>
</feature>
<comment type="function">
    <text evidence="1 3">Catalyzes the reaction of cyanate with bicarbonate to produce ammonia and carbon dioxide.</text>
</comment>
<comment type="similarity">
    <text evidence="3">Belongs to the cyanase family.</text>
</comment>
<protein>
    <recommendedName>
        <fullName evidence="3">Cyanate hydratase</fullName>
        <shortName evidence="3">Cyanase</shortName>
        <ecNumber evidence="3">4.2.1.104</ecNumber>
    </recommendedName>
    <alternativeName>
        <fullName evidence="3">Cyanate hydrolase</fullName>
    </alternativeName>
    <alternativeName>
        <fullName evidence="3">Cyanate lyase</fullName>
    </alternativeName>
</protein>
<dbReference type="InterPro" id="IPR048564">
    <property type="entry name" value="CYNS_N"/>
</dbReference>
<dbReference type="OrthoDB" id="10019422at2759"/>
<dbReference type="CDD" id="cd00559">
    <property type="entry name" value="Cyanase_C"/>
    <property type="match status" value="1"/>
</dbReference>
<evidence type="ECO:0000313" key="7">
    <source>
        <dbReference type="Proteomes" id="UP001148786"/>
    </source>
</evidence>
<dbReference type="Pfam" id="PF21291">
    <property type="entry name" value="CYNS_N"/>
    <property type="match status" value="1"/>
</dbReference>
<dbReference type="NCBIfam" id="TIGR00673">
    <property type="entry name" value="cynS"/>
    <property type="match status" value="1"/>
</dbReference>
<dbReference type="InterPro" id="IPR003712">
    <property type="entry name" value="Cyanate_lyase_C"/>
</dbReference>
<evidence type="ECO:0000259" key="5">
    <source>
        <dbReference type="SMART" id="SM01116"/>
    </source>
</evidence>
<dbReference type="InterPro" id="IPR008076">
    <property type="entry name" value="Cyanase"/>
</dbReference>
<evidence type="ECO:0000256" key="1">
    <source>
        <dbReference type="ARBA" id="ARBA00003561"/>
    </source>
</evidence>
<dbReference type="Proteomes" id="UP001148786">
    <property type="component" value="Unassembled WGS sequence"/>
</dbReference>
<gene>
    <name evidence="3" type="primary">cyn1</name>
    <name evidence="6" type="ORF">NLJ89_g1454</name>
</gene>
<accession>A0A9W8N008</accession>
<dbReference type="InterPro" id="IPR010982">
    <property type="entry name" value="Lambda_DNA-bd_dom_sf"/>
</dbReference>
<feature type="active site" evidence="3">
    <location>
        <position position="131"/>
    </location>
</feature>
<feature type="domain" description="Cyanate lyase C-terminal" evidence="5">
    <location>
        <begin position="92"/>
        <end position="164"/>
    </location>
</feature>
<dbReference type="AlphaFoldDB" id="A0A9W8N008"/>
<dbReference type="GO" id="GO:0008824">
    <property type="term" value="F:cyanate hydratase activity"/>
    <property type="evidence" value="ECO:0007669"/>
    <property type="project" value="UniProtKB-UniRule"/>
</dbReference>
<evidence type="ECO:0000256" key="2">
    <source>
        <dbReference type="ARBA" id="ARBA00023239"/>
    </source>
</evidence>
<organism evidence="6 7">
    <name type="scientific">Agrocybe chaxingu</name>
    <dbReference type="NCBI Taxonomy" id="84603"/>
    <lineage>
        <taxon>Eukaryota</taxon>
        <taxon>Fungi</taxon>
        <taxon>Dikarya</taxon>
        <taxon>Basidiomycota</taxon>
        <taxon>Agaricomycotina</taxon>
        <taxon>Agaricomycetes</taxon>
        <taxon>Agaricomycetidae</taxon>
        <taxon>Agaricales</taxon>
        <taxon>Agaricineae</taxon>
        <taxon>Strophariaceae</taxon>
        <taxon>Agrocybe</taxon>
    </lineage>
</organism>
<proteinExistence type="inferred from homology"/>
<dbReference type="EC" id="4.2.1.104" evidence="3"/>